<dbReference type="AlphaFoldDB" id="Q1N144"/>
<reference evidence="2 3" key="1">
    <citation type="submission" date="2006-03" db="EMBL/GenBank/DDBJ databases">
        <authorList>
            <person name="Pinhassi J."/>
            <person name="Pedros-Alio C."/>
            <person name="Ferriera S."/>
            <person name="Johnson J."/>
            <person name="Kravitz S."/>
            <person name="Halpern A."/>
            <person name="Remington K."/>
            <person name="Beeson K."/>
            <person name="Tran B."/>
            <person name="Rogers Y.-H."/>
            <person name="Friedman R."/>
            <person name="Venter J.C."/>
        </authorList>
    </citation>
    <scope>NUCLEOTIDE SEQUENCE [LARGE SCALE GENOMIC DNA]</scope>
    <source>
        <strain evidence="2 3">RED65</strain>
    </source>
</reference>
<feature type="signal peptide" evidence="1">
    <location>
        <begin position="1"/>
        <end position="17"/>
    </location>
</feature>
<dbReference type="HOGENOM" id="CLU_110275_3_1_6"/>
<dbReference type="RefSeq" id="WP_007017471.1">
    <property type="nucleotide sequence ID" value="NZ_CH724113.1"/>
</dbReference>
<dbReference type="STRING" id="207949.RED65_11720"/>
<organism evidence="2 3">
    <name type="scientific">Bermanella marisrubri</name>
    <dbReference type="NCBI Taxonomy" id="207949"/>
    <lineage>
        <taxon>Bacteria</taxon>
        <taxon>Pseudomonadati</taxon>
        <taxon>Pseudomonadota</taxon>
        <taxon>Gammaproteobacteria</taxon>
        <taxon>Oceanospirillales</taxon>
        <taxon>Oceanospirillaceae</taxon>
        <taxon>Bermanella</taxon>
    </lineage>
</organism>
<dbReference type="InterPro" id="IPR047589">
    <property type="entry name" value="DUF11_rpt"/>
</dbReference>
<name>Q1N144_9GAMM</name>
<dbReference type="NCBIfam" id="TIGR01451">
    <property type="entry name" value="B_ant_repeat"/>
    <property type="match status" value="1"/>
</dbReference>
<evidence type="ECO:0000256" key="1">
    <source>
        <dbReference type="SAM" id="SignalP"/>
    </source>
</evidence>
<evidence type="ECO:0000313" key="2">
    <source>
        <dbReference type="EMBL" id="EAT12007.1"/>
    </source>
</evidence>
<gene>
    <name evidence="2" type="ORF">RED65_11720</name>
</gene>
<evidence type="ECO:0000313" key="3">
    <source>
        <dbReference type="Proteomes" id="UP000004263"/>
    </source>
</evidence>
<dbReference type="Proteomes" id="UP000004263">
    <property type="component" value="Unassembled WGS sequence"/>
</dbReference>
<comment type="caution">
    <text evidence="2">The sequence shown here is derived from an EMBL/GenBank/DDBJ whole genome shotgun (WGS) entry which is preliminary data.</text>
</comment>
<feature type="chain" id="PRO_5004194497" evidence="1">
    <location>
        <begin position="18"/>
        <end position="153"/>
    </location>
</feature>
<accession>Q1N144</accession>
<sequence length="153" mass="16668">MKRVLALVALLPSIAIAQVELETEMFEVVEVQQDNGISKVEWIAPDNIVPGDKVGYRIRFENTGSEAADNIVLNNPVPDNTVYVDGSARGANTNIVFSVNGGDSFAKPEQLFIEKNGQQIQAQAKDYTNVRWTLTTALPSGESGSVQYVVQVK</sequence>
<proteinExistence type="predicted"/>
<dbReference type="EMBL" id="AAQH01000011">
    <property type="protein sequence ID" value="EAT12007.1"/>
    <property type="molecule type" value="Genomic_DNA"/>
</dbReference>
<dbReference type="OrthoDB" id="6120373at2"/>
<keyword evidence="3" id="KW-1185">Reference proteome</keyword>
<protein>
    <submittedName>
        <fullName evidence="2">Uncharacterized protein</fullName>
    </submittedName>
</protein>
<keyword evidence="1" id="KW-0732">Signal</keyword>